<name>A0A4R2R5S2_9PSEU</name>
<protein>
    <submittedName>
        <fullName evidence="2">Uncharacterized protein</fullName>
    </submittedName>
</protein>
<keyword evidence="3" id="KW-1185">Reference proteome</keyword>
<proteinExistence type="predicted"/>
<sequence length="195" mass="21128">MTVVKPSVPTDSLVTDSALDEYPPTPRVEATSALDWHAAVELPDSLSAPISPAQRRRAWIHRAPEGRVVDRYRESGGSRGQLPAPWWLRALATGTLHSRAAGFAIEDAVSELLDARQGWEYVPWVADAESGYWEYLPSESGAGLGTVPTTVLLTHRHTGWIDVVAAYTGTASTAIPFTLAELRNRIGEVESLAAN</sequence>
<comment type="caution">
    <text evidence="2">The sequence shown here is derived from an EMBL/GenBank/DDBJ whole genome shotgun (WGS) entry which is preliminary data.</text>
</comment>
<evidence type="ECO:0000313" key="2">
    <source>
        <dbReference type="EMBL" id="TCP57364.1"/>
    </source>
</evidence>
<evidence type="ECO:0000313" key="3">
    <source>
        <dbReference type="Proteomes" id="UP000294911"/>
    </source>
</evidence>
<accession>A0A4R2R5S2</accession>
<dbReference type="EMBL" id="SLXQ01000001">
    <property type="protein sequence ID" value="TCP57364.1"/>
    <property type="molecule type" value="Genomic_DNA"/>
</dbReference>
<organism evidence="2 3">
    <name type="scientific">Tamaricihabitans halophyticus</name>
    <dbReference type="NCBI Taxonomy" id="1262583"/>
    <lineage>
        <taxon>Bacteria</taxon>
        <taxon>Bacillati</taxon>
        <taxon>Actinomycetota</taxon>
        <taxon>Actinomycetes</taxon>
        <taxon>Pseudonocardiales</taxon>
        <taxon>Pseudonocardiaceae</taxon>
        <taxon>Tamaricihabitans</taxon>
    </lineage>
</organism>
<dbReference type="AlphaFoldDB" id="A0A4R2R5S2"/>
<reference evidence="2 3" key="1">
    <citation type="submission" date="2019-03" db="EMBL/GenBank/DDBJ databases">
        <title>Genomic Encyclopedia of Type Strains, Phase IV (KMG-IV): sequencing the most valuable type-strain genomes for metagenomic binning, comparative biology and taxonomic classification.</title>
        <authorList>
            <person name="Goeker M."/>
        </authorList>
    </citation>
    <scope>NUCLEOTIDE SEQUENCE [LARGE SCALE GENOMIC DNA]</scope>
    <source>
        <strain evidence="2 3">DSM 45765</strain>
    </source>
</reference>
<evidence type="ECO:0000256" key="1">
    <source>
        <dbReference type="SAM" id="MobiDB-lite"/>
    </source>
</evidence>
<dbReference type="RefSeq" id="WP_243658774.1">
    <property type="nucleotide sequence ID" value="NZ_SLXQ01000001.1"/>
</dbReference>
<gene>
    <name evidence="2" type="ORF">EV191_1011319</name>
</gene>
<dbReference type="Proteomes" id="UP000294911">
    <property type="component" value="Unassembled WGS sequence"/>
</dbReference>
<feature type="region of interest" description="Disordered" evidence="1">
    <location>
        <begin position="1"/>
        <end position="24"/>
    </location>
</feature>